<dbReference type="SUPFAM" id="SSF81606">
    <property type="entry name" value="PP2C-like"/>
    <property type="match status" value="1"/>
</dbReference>
<keyword evidence="2" id="KW-0597">Phosphoprotein</keyword>
<dbReference type="InterPro" id="IPR036457">
    <property type="entry name" value="PPM-type-like_dom_sf"/>
</dbReference>
<dbReference type="Gene3D" id="3.60.40.10">
    <property type="entry name" value="PPM-type phosphatase domain"/>
    <property type="match status" value="1"/>
</dbReference>
<dbReference type="GO" id="GO:0000160">
    <property type="term" value="P:phosphorelay signal transduction system"/>
    <property type="evidence" value="ECO:0007669"/>
    <property type="project" value="InterPro"/>
</dbReference>
<gene>
    <name evidence="4" type="ORF">C7455_102390</name>
</gene>
<evidence type="ECO:0000313" key="5">
    <source>
        <dbReference type="Proteomes" id="UP000245708"/>
    </source>
</evidence>
<proteinExistence type="predicted"/>
<dbReference type="OrthoDB" id="9811749at2"/>
<keyword evidence="5" id="KW-1185">Reference proteome</keyword>
<organism evidence="4 5">
    <name type="scientific">Roseicyclus mahoneyensis</name>
    <dbReference type="NCBI Taxonomy" id="164332"/>
    <lineage>
        <taxon>Bacteria</taxon>
        <taxon>Pseudomonadati</taxon>
        <taxon>Pseudomonadota</taxon>
        <taxon>Alphaproteobacteria</taxon>
        <taxon>Rhodobacterales</taxon>
        <taxon>Roseobacteraceae</taxon>
        <taxon>Roseicyclus</taxon>
    </lineage>
</organism>
<dbReference type="SUPFAM" id="SSF52172">
    <property type="entry name" value="CheY-like"/>
    <property type="match status" value="1"/>
</dbReference>
<dbReference type="PANTHER" id="PTHR43156:SF2">
    <property type="entry name" value="STAGE II SPORULATION PROTEIN E"/>
    <property type="match status" value="1"/>
</dbReference>
<feature type="domain" description="Response regulatory" evidence="3">
    <location>
        <begin position="21"/>
        <end position="137"/>
    </location>
</feature>
<evidence type="ECO:0000256" key="2">
    <source>
        <dbReference type="PROSITE-ProRule" id="PRU00169"/>
    </source>
</evidence>
<accession>A0A316GKS6</accession>
<dbReference type="InterPro" id="IPR001789">
    <property type="entry name" value="Sig_transdc_resp-reg_receiver"/>
</dbReference>
<dbReference type="Gene3D" id="3.40.50.2300">
    <property type="match status" value="1"/>
</dbReference>
<dbReference type="PROSITE" id="PS50110">
    <property type="entry name" value="RESPONSE_REGULATORY"/>
    <property type="match status" value="1"/>
</dbReference>
<evidence type="ECO:0000313" key="4">
    <source>
        <dbReference type="EMBL" id="PWK61698.1"/>
    </source>
</evidence>
<protein>
    <submittedName>
        <fullName evidence="4">Sigma-B regulation protein RsbU (Phosphoserine phosphatase)</fullName>
    </submittedName>
</protein>
<dbReference type="PANTHER" id="PTHR43156">
    <property type="entry name" value="STAGE II SPORULATION PROTEIN E-RELATED"/>
    <property type="match status" value="1"/>
</dbReference>
<reference evidence="4 5" key="1">
    <citation type="submission" date="2018-05" db="EMBL/GenBank/DDBJ databases">
        <title>Genomic Encyclopedia of Type Strains, Phase IV (KMG-IV): sequencing the most valuable type-strain genomes for metagenomic binning, comparative biology and taxonomic classification.</title>
        <authorList>
            <person name="Goeker M."/>
        </authorList>
    </citation>
    <scope>NUCLEOTIDE SEQUENCE [LARGE SCALE GENOMIC DNA]</scope>
    <source>
        <strain evidence="4 5">DSM 16097</strain>
    </source>
</reference>
<dbReference type="InterPro" id="IPR052016">
    <property type="entry name" value="Bact_Sigma-Reg"/>
</dbReference>
<sequence>MLHRPDRSSWPADAPPAPPERVLVIEDSRAQRMMLAALLRRWGHDVVECDSALAALDVACDPSIGLIISDWMMPGLTGPDFCRRLRGMRRDGYAYVILLTSKSEEGALTEGLEAGADDFLTKPVRAPELRARLNAGARIVAMQREVMDKNRLLTDALGEIRTLYAALDQDLEEARRLQQAQMQDRFRRFGPVEVSLWLKASGPIGGDMVGCFPVNDTVIGAFGLDVSGHGVASAMIAARVSGILSAATPDQNIALTRMEDGSLRPLSPDMAAARLNKMILSEIRSDRYFTLCLGFLNLCTGRMRMVQAGHPHPLVLRADGRVETVGEGGLPIGLVREAVYSSFDVGLGSGDRMLIYSDGLTECVNAEGETLDEDGLARLVAEHADLRGPAFLGALEDGLARFAGTDTLGDDASVVVIDYVGPDRTG</sequence>
<keyword evidence="1" id="KW-0378">Hydrolase</keyword>
<dbReference type="InterPro" id="IPR001932">
    <property type="entry name" value="PPM-type_phosphatase-like_dom"/>
</dbReference>
<dbReference type="EMBL" id="QGGW01000002">
    <property type="protein sequence ID" value="PWK61698.1"/>
    <property type="molecule type" value="Genomic_DNA"/>
</dbReference>
<dbReference type="InterPro" id="IPR011006">
    <property type="entry name" value="CheY-like_superfamily"/>
</dbReference>
<dbReference type="SMART" id="SM00331">
    <property type="entry name" value="PP2C_SIG"/>
    <property type="match status" value="1"/>
</dbReference>
<evidence type="ECO:0000256" key="1">
    <source>
        <dbReference type="ARBA" id="ARBA00022801"/>
    </source>
</evidence>
<dbReference type="SMART" id="SM00448">
    <property type="entry name" value="REC"/>
    <property type="match status" value="1"/>
</dbReference>
<dbReference type="GO" id="GO:0016791">
    <property type="term" value="F:phosphatase activity"/>
    <property type="evidence" value="ECO:0007669"/>
    <property type="project" value="TreeGrafter"/>
</dbReference>
<dbReference type="Proteomes" id="UP000245708">
    <property type="component" value="Unassembled WGS sequence"/>
</dbReference>
<dbReference type="AlphaFoldDB" id="A0A316GKS6"/>
<comment type="caution">
    <text evidence="4">The sequence shown here is derived from an EMBL/GenBank/DDBJ whole genome shotgun (WGS) entry which is preliminary data.</text>
</comment>
<dbReference type="Pfam" id="PF07228">
    <property type="entry name" value="SpoIIE"/>
    <property type="match status" value="1"/>
</dbReference>
<name>A0A316GKS6_9RHOB</name>
<dbReference type="Pfam" id="PF00072">
    <property type="entry name" value="Response_reg"/>
    <property type="match status" value="1"/>
</dbReference>
<evidence type="ECO:0000259" key="3">
    <source>
        <dbReference type="PROSITE" id="PS50110"/>
    </source>
</evidence>
<feature type="modified residue" description="4-aspartylphosphate" evidence="2">
    <location>
        <position position="70"/>
    </location>
</feature>